<comment type="caution">
    <text evidence="8">The sequence shown here is derived from an EMBL/GenBank/DDBJ whole genome shotgun (WGS) entry which is preliminary data.</text>
</comment>
<protein>
    <recommendedName>
        <fullName evidence="7">Small ribosomal subunit protein uS12m</fullName>
    </recommendedName>
</protein>
<dbReference type="InterPro" id="IPR006032">
    <property type="entry name" value="Ribosomal_uS12"/>
</dbReference>
<dbReference type="FunFam" id="2.40.50.140:FF:000115">
    <property type="entry name" value="28S ribosomal protein S12, mitochondrial"/>
    <property type="match status" value="1"/>
</dbReference>
<comment type="similarity">
    <text evidence="2">Belongs to the universal ribosomal protein uS12 family.</text>
</comment>
<dbReference type="InterPro" id="IPR005679">
    <property type="entry name" value="Ribosomal_uS12_bac"/>
</dbReference>
<dbReference type="PROSITE" id="PS00055">
    <property type="entry name" value="RIBOSOMAL_S12"/>
    <property type="match status" value="1"/>
</dbReference>
<accession>A0AA39C5N2</accession>
<gene>
    <name evidence="8" type="ORF">PV328_009335</name>
</gene>
<evidence type="ECO:0000256" key="3">
    <source>
        <dbReference type="ARBA" id="ARBA00022946"/>
    </source>
</evidence>
<evidence type="ECO:0000313" key="8">
    <source>
        <dbReference type="EMBL" id="KAK0158318.1"/>
    </source>
</evidence>
<dbReference type="GO" id="GO:0015935">
    <property type="term" value="C:small ribosomal subunit"/>
    <property type="evidence" value="ECO:0007669"/>
    <property type="project" value="InterPro"/>
</dbReference>
<keyword evidence="5" id="KW-0496">Mitochondrion</keyword>
<evidence type="ECO:0000256" key="5">
    <source>
        <dbReference type="ARBA" id="ARBA00023128"/>
    </source>
</evidence>
<dbReference type="CDD" id="cd03368">
    <property type="entry name" value="Ribosomal_S12"/>
    <property type="match status" value="1"/>
</dbReference>
<keyword evidence="9" id="KW-1185">Reference proteome</keyword>
<dbReference type="Gene3D" id="2.40.50.140">
    <property type="entry name" value="Nucleic acid-binding proteins"/>
    <property type="match status" value="1"/>
</dbReference>
<dbReference type="PRINTS" id="PR01034">
    <property type="entry name" value="RIBOSOMALS12"/>
</dbReference>
<dbReference type="Proteomes" id="UP001168990">
    <property type="component" value="Unassembled WGS sequence"/>
</dbReference>
<dbReference type="PANTHER" id="PTHR11652">
    <property type="entry name" value="30S RIBOSOMAL PROTEIN S12 FAMILY MEMBER"/>
    <property type="match status" value="1"/>
</dbReference>
<evidence type="ECO:0000313" key="9">
    <source>
        <dbReference type="Proteomes" id="UP001168990"/>
    </source>
</evidence>
<sequence length="156" mass="17401">MSVIVKSLAGLARSFLPKPIEAHVTGLARLCINNNFTGFTEFKRFGASLFRMHKIGAPPKTKRRRKALDGKPFAKAVVLKTLIKKPKKPNSANRKCVLVRLSTGREMTAYVPGIGHNLQEHNIVLVREGRLKDVPGVKIKCVRGKYDLPHVIKPEQ</sequence>
<dbReference type="GO" id="GO:0006412">
    <property type="term" value="P:translation"/>
    <property type="evidence" value="ECO:0007669"/>
    <property type="project" value="InterPro"/>
</dbReference>
<dbReference type="EMBL" id="JAQQBS010001424">
    <property type="protein sequence ID" value="KAK0158318.1"/>
    <property type="molecule type" value="Genomic_DNA"/>
</dbReference>
<evidence type="ECO:0000256" key="6">
    <source>
        <dbReference type="ARBA" id="ARBA00023274"/>
    </source>
</evidence>
<name>A0AA39C5N2_9HYME</name>
<keyword evidence="3" id="KW-0809">Transit peptide</keyword>
<comment type="subcellular location">
    <subcellularLocation>
        <location evidence="1">Mitochondrion</location>
    </subcellularLocation>
</comment>
<evidence type="ECO:0000256" key="7">
    <source>
        <dbReference type="ARBA" id="ARBA00035248"/>
    </source>
</evidence>
<dbReference type="GO" id="GO:0003735">
    <property type="term" value="F:structural constituent of ribosome"/>
    <property type="evidence" value="ECO:0007669"/>
    <property type="project" value="InterPro"/>
</dbReference>
<dbReference type="SUPFAM" id="SSF50249">
    <property type="entry name" value="Nucleic acid-binding proteins"/>
    <property type="match status" value="1"/>
</dbReference>
<dbReference type="AlphaFoldDB" id="A0AA39C5N2"/>
<reference evidence="8" key="1">
    <citation type="journal article" date="2023" name="bioRxiv">
        <title>Scaffold-level genome assemblies of two parasitoid biocontrol wasps reveal the parthenogenesis mechanism and an associated novel virus.</title>
        <authorList>
            <person name="Inwood S."/>
            <person name="Skelly J."/>
            <person name="Guhlin J."/>
            <person name="Harrop T."/>
            <person name="Goldson S."/>
            <person name="Dearden P."/>
        </authorList>
    </citation>
    <scope>NUCLEOTIDE SEQUENCE</scope>
    <source>
        <strain evidence="8">Irish</strain>
        <tissue evidence="8">Whole body</tissue>
    </source>
</reference>
<evidence type="ECO:0000256" key="1">
    <source>
        <dbReference type="ARBA" id="ARBA00004173"/>
    </source>
</evidence>
<dbReference type="GO" id="GO:0005739">
    <property type="term" value="C:mitochondrion"/>
    <property type="evidence" value="ECO:0007669"/>
    <property type="project" value="UniProtKB-SubCell"/>
</dbReference>
<dbReference type="InterPro" id="IPR012340">
    <property type="entry name" value="NA-bd_OB-fold"/>
</dbReference>
<keyword evidence="6" id="KW-0687">Ribonucleoprotein</keyword>
<evidence type="ECO:0000256" key="2">
    <source>
        <dbReference type="ARBA" id="ARBA00005657"/>
    </source>
</evidence>
<dbReference type="Pfam" id="PF00164">
    <property type="entry name" value="Ribosom_S12_S23"/>
    <property type="match status" value="1"/>
</dbReference>
<keyword evidence="4" id="KW-0689">Ribosomal protein</keyword>
<proteinExistence type="inferred from homology"/>
<evidence type="ECO:0000256" key="4">
    <source>
        <dbReference type="ARBA" id="ARBA00022980"/>
    </source>
</evidence>
<reference evidence="8" key="2">
    <citation type="submission" date="2023-03" db="EMBL/GenBank/DDBJ databases">
        <authorList>
            <person name="Inwood S.N."/>
            <person name="Skelly J.G."/>
            <person name="Guhlin J."/>
            <person name="Harrop T.W.R."/>
            <person name="Goldson S.G."/>
            <person name="Dearden P.K."/>
        </authorList>
    </citation>
    <scope>NUCLEOTIDE SEQUENCE</scope>
    <source>
        <strain evidence="8">Irish</strain>
        <tissue evidence="8">Whole body</tissue>
    </source>
</reference>
<organism evidence="8 9">
    <name type="scientific">Microctonus aethiopoides</name>
    <dbReference type="NCBI Taxonomy" id="144406"/>
    <lineage>
        <taxon>Eukaryota</taxon>
        <taxon>Metazoa</taxon>
        <taxon>Ecdysozoa</taxon>
        <taxon>Arthropoda</taxon>
        <taxon>Hexapoda</taxon>
        <taxon>Insecta</taxon>
        <taxon>Pterygota</taxon>
        <taxon>Neoptera</taxon>
        <taxon>Endopterygota</taxon>
        <taxon>Hymenoptera</taxon>
        <taxon>Apocrita</taxon>
        <taxon>Ichneumonoidea</taxon>
        <taxon>Braconidae</taxon>
        <taxon>Euphorinae</taxon>
        <taxon>Microctonus</taxon>
    </lineage>
</organism>